<evidence type="ECO:0000259" key="1">
    <source>
        <dbReference type="Pfam" id="PF24125"/>
    </source>
</evidence>
<gene>
    <name evidence="2" type="ORF">H8E23_04295</name>
</gene>
<name>A0A8J6NM90_9BACT</name>
<organism evidence="2 3">
    <name type="scientific">Candidatus Desulfatibia profunda</name>
    <dbReference type="NCBI Taxonomy" id="2841695"/>
    <lineage>
        <taxon>Bacteria</taxon>
        <taxon>Pseudomonadati</taxon>
        <taxon>Thermodesulfobacteriota</taxon>
        <taxon>Desulfobacteria</taxon>
        <taxon>Desulfobacterales</taxon>
        <taxon>Desulfobacterales incertae sedis</taxon>
        <taxon>Candidatus Desulfatibia</taxon>
    </lineage>
</organism>
<dbReference type="Pfam" id="PF24125">
    <property type="entry name" value="Cds6_C"/>
    <property type="match status" value="1"/>
</dbReference>
<dbReference type="AlphaFoldDB" id="A0A8J6NM90"/>
<comment type="caution">
    <text evidence="2">The sequence shown here is derived from an EMBL/GenBank/DDBJ whole genome shotgun (WGS) entry which is preliminary data.</text>
</comment>
<dbReference type="SUPFAM" id="SSF54427">
    <property type="entry name" value="NTF2-like"/>
    <property type="match status" value="1"/>
</dbReference>
<dbReference type="InterPro" id="IPR056203">
    <property type="entry name" value="Cds6_C"/>
</dbReference>
<reference evidence="2 3" key="1">
    <citation type="submission" date="2020-08" db="EMBL/GenBank/DDBJ databases">
        <title>Bridging the membrane lipid divide: bacteria of the FCB group superphylum have the potential to synthesize archaeal ether lipids.</title>
        <authorList>
            <person name="Villanueva L."/>
            <person name="Von Meijenfeldt F.A.B."/>
            <person name="Westbye A.B."/>
            <person name="Yadav S."/>
            <person name="Hopmans E.C."/>
            <person name="Dutilh B.E."/>
            <person name="Sinninghe Damste J.S."/>
        </authorList>
    </citation>
    <scope>NUCLEOTIDE SEQUENCE [LARGE SCALE GENOMIC DNA]</scope>
    <source>
        <strain evidence="2">NIOZ-UU30</strain>
    </source>
</reference>
<dbReference type="Gene3D" id="3.10.450.50">
    <property type="match status" value="1"/>
</dbReference>
<proteinExistence type="predicted"/>
<dbReference type="InterPro" id="IPR032710">
    <property type="entry name" value="NTF2-like_dom_sf"/>
</dbReference>
<feature type="domain" description="Cds6 C-terminal" evidence="1">
    <location>
        <begin position="53"/>
        <end position="154"/>
    </location>
</feature>
<dbReference type="EMBL" id="JACNJH010000098">
    <property type="protein sequence ID" value="MBC8360599.1"/>
    <property type="molecule type" value="Genomic_DNA"/>
</dbReference>
<evidence type="ECO:0000313" key="3">
    <source>
        <dbReference type="Proteomes" id="UP000603434"/>
    </source>
</evidence>
<protein>
    <recommendedName>
        <fullName evidence="1">Cds6 C-terminal domain-containing protein</fullName>
    </recommendedName>
</protein>
<sequence>MPRNAVTLLLYSAVFALAVIFTIVNINVARADSDDKGSSWETSSLNDIHAVRGMIYAWIQARESKNFDNYMSYYSPQFRSEKLDYNDWRAKKSDLFKRPGDISLKISNLLISIEGEDAKADFVQEYSDAYLSEVGEKHIKLIKVNNTWKIVSEQWKPMNK</sequence>
<dbReference type="Proteomes" id="UP000603434">
    <property type="component" value="Unassembled WGS sequence"/>
</dbReference>
<accession>A0A8J6NM90</accession>
<evidence type="ECO:0000313" key="2">
    <source>
        <dbReference type="EMBL" id="MBC8360599.1"/>
    </source>
</evidence>